<sequence>MITFTYVFLHILLLYVFYKYSLKFKKKQLQYWKIASIPIIFFSLEEGLRWGRFIDWCAYYDTYYNGLETSKFEFLFKEWWGLFHNLNIPYSIVIMTCSLLFILSLFIFFKPYANLFSIFFPVLISFTALSAENFIRWYVAFSVILVSFRFFLDKKFVRFIILASLVPFLHVGIVPVGIIMILSTFWKYPISPLLVIFVSLAFLFLFQASFMLNFIFIVDLFFGNVEKFSGYMNNLDGWLTGIGQNSTMEHKSIMIYIISMLPLYCVLYTAYKLRDKLSSEFSIMYNLGAIGVIFLSISSGLELIQRYAETYYPFLALLIACVINFLPNYKHMNIYLKKMIQLICYVFIVYKFILFIQPLSHEAFMCYVWNYWLSPQATFNLY</sequence>
<dbReference type="Pfam" id="PF14897">
    <property type="entry name" value="EpsG"/>
    <property type="match status" value="1"/>
</dbReference>
<dbReference type="RefSeq" id="WP_135952328.1">
    <property type="nucleotide sequence ID" value="NZ_CANPVL010000005.1"/>
</dbReference>
<feature type="transmembrane region" description="Helical" evidence="1">
    <location>
        <begin position="135"/>
        <end position="152"/>
    </location>
</feature>
<dbReference type="Proteomes" id="UP000310760">
    <property type="component" value="Unassembled WGS sequence"/>
</dbReference>
<feature type="transmembrane region" description="Helical" evidence="1">
    <location>
        <begin position="194"/>
        <end position="222"/>
    </location>
</feature>
<protein>
    <submittedName>
        <fullName evidence="2">EpsG family protein</fullName>
    </submittedName>
</protein>
<comment type="caution">
    <text evidence="2">The sequence shown here is derived from an EMBL/GenBank/DDBJ whole genome shotgun (WGS) entry which is preliminary data.</text>
</comment>
<feature type="transmembrane region" description="Helical" evidence="1">
    <location>
        <begin position="339"/>
        <end position="356"/>
    </location>
</feature>
<evidence type="ECO:0000313" key="2">
    <source>
        <dbReference type="EMBL" id="TGY68447.1"/>
    </source>
</evidence>
<feature type="transmembrane region" description="Helical" evidence="1">
    <location>
        <begin position="311"/>
        <end position="327"/>
    </location>
</feature>
<organism evidence="2 3">
    <name type="scientific">Phocaeicola sartorii</name>
    <dbReference type="NCBI Taxonomy" id="671267"/>
    <lineage>
        <taxon>Bacteria</taxon>
        <taxon>Pseudomonadati</taxon>
        <taxon>Bacteroidota</taxon>
        <taxon>Bacteroidia</taxon>
        <taxon>Bacteroidales</taxon>
        <taxon>Bacteroidaceae</taxon>
        <taxon>Phocaeicola</taxon>
    </lineage>
</organism>
<feature type="transmembrane region" description="Helical" evidence="1">
    <location>
        <begin position="283"/>
        <end position="304"/>
    </location>
</feature>
<evidence type="ECO:0000256" key="1">
    <source>
        <dbReference type="SAM" id="Phobius"/>
    </source>
</evidence>
<keyword evidence="1" id="KW-1133">Transmembrane helix</keyword>
<evidence type="ECO:0000313" key="3">
    <source>
        <dbReference type="Proteomes" id="UP000310760"/>
    </source>
</evidence>
<name>A0A4S2FHX3_9BACT</name>
<dbReference type="InterPro" id="IPR049458">
    <property type="entry name" value="EpsG-like"/>
</dbReference>
<keyword evidence="1" id="KW-0472">Membrane</keyword>
<reference evidence="2 3" key="1">
    <citation type="submission" date="2019-04" db="EMBL/GenBank/DDBJ databases">
        <title>Microbes associate with the intestines of laboratory mice.</title>
        <authorList>
            <person name="Navarre W."/>
            <person name="Wong E."/>
            <person name="Huang K."/>
            <person name="Tropini C."/>
            <person name="Ng K."/>
            <person name="Yu B."/>
        </authorList>
    </citation>
    <scope>NUCLEOTIDE SEQUENCE [LARGE SCALE GENOMIC DNA]</scope>
    <source>
        <strain evidence="2 3">NM22_B1</strain>
    </source>
</reference>
<feature type="transmembrane region" description="Helical" evidence="1">
    <location>
        <begin position="159"/>
        <end position="182"/>
    </location>
</feature>
<feature type="transmembrane region" description="Helical" evidence="1">
    <location>
        <begin position="6"/>
        <end position="22"/>
    </location>
</feature>
<feature type="transmembrane region" description="Helical" evidence="1">
    <location>
        <begin position="88"/>
        <end position="107"/>
    </location>
</feature>
<feature type="transmembrane region" description="Helical" evidence="1">
    <location>
        <begin position="253"/>
        <end position="271"/>
    </location>
</feature>
<proteinExistence type="predicted"/>
<dbReference type="AlphaFoldDB" id="A0A4S2FHX3"/>
<keyword evidence="1" id="KW-0812">Transmembrane</keyword>
<dbReference type="EMBL" id="SRYJ01000040">
    <property type="protein sequence ID" value="TGY68447.1"/>
    <property type="molecule type" value="Genomic_DNA"/>
</dbReference>
<gene>
    <name evidence="2" type="ORF">E5339_16405</name>
</gene>
<accession>A0A4S2FHX3</accession>